<protein>
    <submittedName>
        <fullName evidence="9">Putative branched-chain amino acid permease (Azaleucine resistance)</fullName>
    </submittedName>
</protein>
<dbReference type="GO" id="GO:1903785">
    <property type="term" value="P:L-valine transmembrane transport"/>
    <property type="evidence" value="ECO:0007669"/>
    <property type="project" value="TreeGrafter"/>
</dbReference>
<keyword evidence="5 8" id="KW-0812">Transmembrane</keyword>
<evidence type="ECO:0000256" key="7">
    <source>
        <dbReference type="ARBA" id="ARBA00023136"/>
    </source>
</evidence>
<organism evidence="9 10">
    <name type="scientific">Eubacterium cellulosolvens (strain ATCC 43171 / JCM 9499 / 6)</name>
    <name type="common">Cillobacterium cellulosolvens</name>
    <dbReference type="NCBI Taxonomy" id="633697"/>
    <lineage>
        <taxon>Bacteria</taxon>
        <taxon>Bacillati</taxon>
        <taxon>Bacillota</taxon>
        <taxon>Clostridia</taxon>
        <taxon>Eubacteriales</taxon>
        <taxon>Eubacteriaceae</taxon>
        <taxon>Eubacterium</taxon>
    </lineage>
</organism>
<feature type="transmembrane region" description="Helical" evidence="8">
    <location>
        <begin position="136"/>
        <end position="159"/>
    </location>
</feature>
<sequence length="265" mass="27901">MNTDRKKTSADNSGWFLRGLRNGIPICLGYFAVSFALGIAAKNAGMNALQSGVMSATMVASAGQFSAISLIGGGAGVLEMITTALIVNLRYFLMSCSLTQKLKPGTSPIHRFLVAYGVTDEIFGLSSTVEGYLNPFYTYGITVISVSGWVAGTVLGVVVGSILPVWATNALGVAMYGMFLAIIIPPARKNAFIGVLVALSMAASWIFTEAPVLKSISSGFRVIILTVLLAGAAAVIRPIADAEEIEEDEDDSALMEFEQRGVKGQ</sequence>
<dbReference type="InterPro" id="IPR011606">
    <property type="entry name" value="Brnchd-chn_aa_trnsp_permease"/>
</dbReference>
<feature type="transmembrane region" description="Helical" evidence="8">
    <location>
        <begin position="77"/>
        <end position="93"/>
    </location>
</feature>
<proteinExistence type="inferred from homology"/>
<dbReference type="GO" id="GO:0005886">
    <property type="term" value="C:plasma membrane"/>
    <property type="evidence" value="ECO:0007669"/>
    <property type="project" value="UniProtKB-SubCell"/>
</dbReference>
<feature type="transmembrane region" description="Helical" evidence="8">
    <location>
        <begin position="219"/>
        <end position="236"/>
    </location>
</feature>
<accession>I5ATC2</accession>
<comment type="subcellular location">
    <subcellularLocation>
        <location evidence="1">Cell membrane</location>
        <topology evidence="1">Multi-pass membrane protein</topology>
    </subcellularLocation>
</comment>
<evidence type="ECO:0000256" key="8">
    <source>
        <dbReference type="SAM" id="Phobius"/>
    </source>
</evidence>
<evidence type="ECO:0000313" key="9">
    <source>
        <dbReference type="EMBL" id="EIM57045.1"/>
    </source>
</evidence>
<dbReference type="HOGENOM" id="CLU_065777_3_2_9"/>
<feature type="transmembrane region" description="Helical" evidence="8">
    <location>
        <begin position="165"/>
        <end position="184"/>
    </location>
</feature>
<dbReference type="PANTHER" id="PTHR34979">
    <property type="entry name" value="INNER MEMBRANE PROTEIN YGAZ"/>
    <property type="match status" value="1"/>
</dbReference>
<evidence type="ECO:0000256" key="3">
    <source>
        <dbReference type="ARBA" id="ARBA00022448"/>
    </source>
</evidence>
<evidence type="ECO:0000256" key="2">
    <source>
        <dbReference type="ARBA" id="ARBA00010735"/>
    </source>
</evidence>
<dbReference type="PANTHER" id="PTHR34979:SF1">
    <property type="entry name" value="INNER MEMBRANE PROTEIN YGAZ"/>
    <property type="match status" value="1"/>
</dbReference>
<dbReference type="Pfam" id="PF03591">
    <property type="entry name" value="AzlC"/>
    <property type="match status" value="1"/>
</dbReference>
<feature type="transmembrane region" description="Helical" evidence="8">
    <location>
        <begin position="191"/>
        <end position="207"/>
    </location>
</feature>
<dbReference type="STRING" id="633697.EubceDRAFT1_1228"/>
<evidence type="ECO:0000256" key="5">
    <source>
        <dbReference type="ARBA" id="ARBA00022692"/>
    </source>
</evidence>
<evidence type="ECO:0000313" key="10">
    <source>
        <dbReference type="Proteomes" id="UP000005753"/>
    </source>
</evidence>
<dbReference type="AlphaFoldDB" id="I5ATC2"/>
<evidence type="ECO:0000256" key="4">
    <source>
        <dbReference type="ARBA" id="ARBA00022475"/>
    </source>
</evidence>
<keyword evidence="6 8" id="KW-1133">Transmembrane helix</keyword>
<reference evidence="9 10" key="1">
    <citation type="submission" date="2010-08" db="EMBL/GenBank/DDBJ databases">
        <authorList>
            <consortium name="US DOE Joint Genome Institute (JGI-PGF)"/>
            <person name="Lucas S."/>
            <person name="Copeland A."/>
            <person name="Lapidus A."/>
            <person name="Cheng J.-F."/>
            <person name="Bruce D."/>
            <person name="Goodwin L."/>
            <person name="Pitluck S."/>
            <person name="Land M.L."/>
            <person name="Hauser L."/>
            <person name="Chang Y.-J."/>
            <person name="Anderson I.J."/>
            <person name="Johnson E."/>
            <person name="Mulhopadhyay B."/>
            <person name="Kyrpides N."/>
            <person name="Woyke T.J."/>
        </authorList>
    </citation>
    <scope>NUCLEOTIDE SEQUENCE [LARGE SCALE GENOMIC DNA]</scope>
    <source>
        <strain evidence="9 10">6</strain>
    </source>
</reference>
<evidence type="ECO:0000256" key="1">
    <source>
        <dbReference type="ARBA" id="ARBA00004651"/>
    </source>
</evidence>
<gene>
    <name evidence="9" type="ORF">EubceDRAFT1_1228</name>
</gene>
<evidence type="ECO:0000256" key="6">
    <source>
        <dbReference type="ARBA" id="ARBA00022989"/>
    </source>
</evidence>
<reference evidence="9 10" key="2">
    <citation type="submission" date="2012-02" db="EMBL/GenBank/DDBJ databases">
        <title>Improved High-Quality Draft sequence of Eubacterium cellulosolvens 6.</title>
        <authorList>
            <consortium name="US DOE Joint Genome Institute"/>
            <person name="Lucas S."/>
            <person name="Han J."/>
            <person name="Lapidus A."/>
            <person name="Cheng J.-F."/>
            <person name="Goodwin L."/>
            <person name="Pitluck S."/>
            <person name="Peters L."/>
            <person name="Mikhailova N."/>
            <person name="Gu W."/>
            <person name="Detter J.C."/>
            <person name="Han C."/>
            <person name="Tapia R."/>
            <person name="Land M."/>
            <person name="Hauser L."/>
            <person name="Kyrpides N."/>
            <person name="Ivanova N."/>
            <person name="Pagani I."/>
            <person name="Johnson E."/>
            <person name="Mukhopadhyay B."/>
            <person name="Anderson I."/>
            <person name="Woyke T."/>
        </authorList>
    </citation>
    <scope>NUCLEOTIDE SEQUENCE [LARGE SCALE GENOMIC DNA]</scope>
    <source>
        <strain evidence="9 10">6</strain>
    </source>
</reference>
<keyword evidence="3" id="KW-0813">Transport</keyword>
<name>I5ATC2_EUBC6</name>
<dbReference type="EMBL" id="CM001487">
    <property type="protein sequence ID" value="EIM57045.1"/>
    <property type="molecule type" value="Genomic_DNA"/>
</dbReference>
<dbReference type="Proteomes" id="UP000005753">
    <property type="component" value="Chromosome"/>
</dbReference>
<keyword evidence="10" id="KW-1185">Reference proteome</keyword>
<feature type="transmembrane region" description="Helical" evidence="8">
    <location>
        <begin position="20"/>
        <end position="41"/>
    </location>
</feature>
<keyword evidence="4" id="KW-1003">Cell membrane</keyword>
<comment type="similarity">
    <text evidence="2">Belongs to the AzlC family.</text>
</comment>
<dbReference type="OrthoDB" id="3177005at2"/>
<dbReference type="eggNOG" id="COG1296">
    <property type="taxonomic scope" value="Bacteria"/>
</dbReference>
<keyword evidence="7 8" id="KW-0472">Membrane</keyword>